<dbReference type="InterPro" id="IPR010869">
    <property type="entry name" value="DUF1501"/>
</dbReference>
<sequence length="424" mass="46022">MFDLKNLQDADRRSFLESAAKACLGVSILPMIGRKADAALKGSGEGSAEHVISLRMAGGMTHIDTFDPKPGKEEQGESGVVQTAIPGVQLGEYMEGMAKRSKDIAYVRGMYQETAAHDAASYWIQTGYQMINTIRHPSVGAWAEHFLGRKNTRLPGSVAIGGGEGAGYLPSKLSPVPIGSAASGLQNTKGPSYLDDRHFNRRLQLINTFDSQFQNKFQYPAVKGYSEFYDEAVSLLKSSDLAAFDINKEPESVREKYGKSSFGQGCLLARRLVEHGVRSVSVTFGGWDMHNNIFDSIGDRAGTLDHGFSTLFDDLKESGLLKKTLIVIYSEFGRSPQIHDVRGGRDHHPSAFTTVFAGAGIRGQVYGSSDEIGHFVDEDGVSVMDFNATIGHAMGLPIDQTIHSPSGRPFTMANDGEPITKLFS</sequence>
<dbReference type="Gene3D" id="3.40.720.10">
    <property type="entry name" value="Alkaline Phosphatase, subunit A"/>
    <property type="match status" value="1"/>
</dbReference>
<dbReference type="Pfam" id="PF07394">
    <property type="entry name" value="DUF1501"/>
    <property type="match status" value="1"/>
</dbReference>
<gene>
    <name evidence="1" type="ORF">V22_07120</name>
</gene>
<evidence type="ECO:0000313" key="1">
    <source>
        <dbReference type="EMBL" id="QDT63490.1"/>
    </source>
</evidence>
<dbReference type="PANTHER" id="PTHR43737">
    <property type="entry name" value="BLL7424 PROTEIN"/>
    <property type="match status" value="1"/>
</dbReference>
<dbReference type="OrthoDB" id="127333at2"/>
<organism evidence="1 2">
    <name type="scientific">Calycomorphotria hydatis</name>
    <dbReference type="NCBI Taxonomy" id="2528027"/>
    <lineage>
        <taxon>Bacteria</taxon>
        <taxon>Pseudomonadati</taxon>
        <taxon>Planctomycetota</taxon>
        <taxon>Planctomycetia</taxon>
        <taxon>Planctomycetales</taxon>
        <taxon>Planctomycetaceae</taxon>
        <taxon>Calycomorphotria</taxon>
    </lineage>
</organism>
<dbReference type="SUPFAM" id="SSF53649">
    <property type="entry name" value="Alkaline phosphatase-like"/>
    <property type="match status" value="1"/>
</dbReference>
<evidence type="ECO:0008006" key="3">
    <source>
        <dbReference type="Google" id="ProtNLM"/>
    </source>
</evidence>
<dbReference type="KEGG" id="chya:V22_07120"/>
<keyword evidence="2" id="KW-1185">Reference proteome</keyword>
<dbReference type="AlphaFoldDB" id="A0A517T542"/>
<dbReference type="InterPro" id="IPR017850">
    <property type="entry name" value="Alkaline_phosphatase_core_sf"/>
</dbReference>
<proteinExistence type="predicted"/>
<dbReference type="Proteomes" id="UP000319976">
    <property type="component" value="Chromosome"/>
</dbReference>
<dbReference type="RefSeq" id="WP_145259851.1">
    <property type="nucleotide sequence ID" value="NZ_CP036316.1"/>
</dbReference>
<name>A0A517T542_9PLAN</name>
<reference evidence="1 2" key="1">
    <citation type="submission" date="2019-02" db="EMBL/GenBank/DDBJ databases">
        <title>Deep-cultivation of Planctomycetes and their phenomic and genomic characterization uncovers novel biology.</title>
        <authorList>
            <person name="Wiegand S."/>
            <person name="Jogler M."/>
            <person name="Boedeker C."/>
            <person name="Pinto D."/>
            <person name="Vollmers J."/>
            <person name="Rivas-Marin E."/>
            <person name="Kohn T."/>
            <person name="Peeters S.H."/>
            <person name="Heuer A."/>
            <person name="Rast P."/>
            <person name="Oberbeckmann S."/>
            <person name="Bunk B."/>
            <person name="Jeske O."/>
            <person name="Meyerdierks A."/>
            <person name="Storesund J.E."/>
            <person name="Kallscheuer N."/>
            <person name="Luecker S."/>
            <person name="Lage O.M."/>
            <person name="Pohl T."/>
            <person name="Merkel B.J."/>
            <person name="Hornburger P."/>
            <person name="Mueller R.-W."/>
            <person name="Bruemmer F."/>
            <person name="Labrenz M."/>
            <person name="Spormann A.M."/>
            <person name="Op den Camp H."/>
            <person name="Overmann J."/>
            <person name="Amann R."/>
            <person name="Jetten M.S.M."/>
            <person name="Mascher T."/>
            <person name="Medema M.H."/>
            <person name="Devos D.P."/>
            <person name="Kaster A.-K."/>
            <person name="Ovreas L."/>
            <person name="Rohde M."/>
            <person name="Galperin M.Y."/>
            <person name="Jogler C."/>
        </authorList>
    </citation>
    <scope>NUCLEOTIDE SEQUENCE [LARGE SCALE GENOMIC DNA]</scope>
    <source>
        <strain evidence="1 2">V22</strain>
    </source>
</reference>
<evidence type="ECO:0000313" key="2">
    <source>
        <dbReference type="Proteomes" id="UP000319976"/>
    </source>
</evidence>
<accession>A0A517T542</accession>
<protein>
    <recommendedName>
        <fullName evidence="3">DUF1501 domain-containing protein</fullName>
    </recommendedName>
</protein>
<dbReference type="PANTHER" id="PTHR43737:SF1">
    <property type="entry name" value="DUF1501 DOMAIN-CONTAINING PROTEIN"/>
    <property type="match status" value="1"/>
</dbReference>
<dbReference type="EMBL" id="CP036316">
    <property type="protein sequence ID" value="QDT63490.1"/>
    <property type="molecule type" value="Genomic_DNA"/>
</dbReference>